<dbReference type="Gene3D" id="1.10.357.140">
    <property type="entry name" value="UbiA prenyltransferase"/>
    <property type="match status" value="1"/>
</dbReference>
<reference evidence="9 10" key="1">
    <citation type="submission" date="2023-07" db="EMBL/GenBank/DDBJ databases">
        <title>Genomic Encyclopedia of Type Strains, Phase IV (KMG-IV): sequencing the most valuable type-strain genomes for metagenomic binning, comparative biology and taxonomic classification.</title>
        <authorList>
            <person name="Goeker M."/>
        </authorList>
    </citation>
    <scope>NUCLEOTIDE SEQUENCE [LARGE SCALE GENOMIC DNA]</scope>
    <source>
        <strain evidence="9 10">DSM 16460</strain>
    </source>
</reference>
<keyword evidence="5 8" id="KW-0812">Transmembrane</keyword>
<feature type="transmembrane region" description="Helical" evidence="8">
    <location>
        <begin position="40"/>
        <end position="62"/>
    </location>
</feature>
<feature type="transmembrane region" description="Helical" evidence="8">
    <location>
        <begin position="12"/>
        <end position="34"/>
    </location>
</feature>
<dbReference type="CDD" id="cd13962">
    <property type="entry name" value="PT_UbiA_UBIAD1"/>
    <property type="match status" value="1"/>
</dbReference>
<feature type="transmembrane region" description="Helical" evidence="8">
    <location>
        <begin position="211"/>
        <end position="230"/>
    </location>
</feature>
<accession>A0ABT9VBC9</accession>
<evidence type="ECO:0000313" key="10">
    <source>
        <dbReference type="Proteomes" id="UP001224359"/>
    </source>
</evidence>
<keyword evidence="4 9" id="KW-0808">Transferase</keyword>
<evidence type="ECO:0000256" key="2">
    <source>
        <dbReference type="ARBA" id="ARBA00004863"/>
    </source>
</evidence>
<proteinExistence type="predicted"/>
<evidence type="ECO:0000256" key="5">
    <source>
        <dbReference type="ARBA" id="ARBA00022692"/>
    </source>
</evidence>
<evidence type="ECO:0000256" key="8">
    <source>
        <dbReference type="SAM" id="Phobius"/>
    </source>
</evidence>
<dbReference type="EC" id="2.5.1.-" evidence="9"/>
<feature type="transmembrane region" description="Helical" evidence="8">
    <location>
        <begin position="93"/>
        <end position="112"/>
    </location>
</feature>
<feature type="transmembrane region" description="Helical" evidence="8">
    <location>
        <begin position="236"/>
        <end position="255"/>
    </location>
</feature>
<evidence type="ECO:0000256" key="6">
    <source>
        <dbReference type="ARBA" id="ARBA00022989"/>
    </source>
</evidence>
<dbReference type="PANTHER" id="PTHR13929:SF0">
    <property type="entry name" value="UBIA PRENYLTRANSFERASE DOMAIN-CONTAINING PROTEIN 1"/>
    <property type="match status" value="1"/>
</dbReference>
<dbReference type="EC" id="2.5.1.74" evidence="9"/>
<feature type="transmembrane region" description="Helical" evidence="8">
    <location>
        <begin position="275"/>
        <end position="293"/>
    </location>
</feature>
<organism evidence="9 10">
    <name type="scientific">Alkalibacillus salilacus</name>
    <dbReference type="NCBI Taxonomy" id="284582"/>
    <lineage>
        <taxon>Bacteria</taxon>
        <taxon>Bacillati</taxon>
        <taxon>Bacillota</taxon>
        <taxon>Bacilli</taxon>
        <taxon>Bacillales</taxon>
        <taxon>Bacillaceae</taxon>
        <taxon>Alkalibacillus</taxon>
    </lineage>
</organism>
<dbReference type="PANTHER" id="PTHR13929">
    <property type="entry name" value="1,4-DIHYDROXY-2-NAPHTHOATE OCTAPRENYLTRANSFERASE"/>
    <property type="match status" value="1"/>
</dbReference>
<protein>
    <submittedName>
        <fullName evidence="9">1,4-dihydroxy-2-naphthoate octaprenyltransferase</fullName>
        <ecNumber evidence="9">2.5.1.-</ecNumber>
        <ecNumber evidence="9">2.5.1.74</ecNumber>
    </submittedName>
</protein>
<comment type="subcellular location">
    <subcellularLocation>
        <location evidence="1">Membrane</location>
        <topology evidence="1">Multi-pass membrane protein</topology>
    </subcellularLocation>
</comment>
<feature type="transmembrane region" description="Helical" evidence="8">
    <location>
        <begin position="173"/>
        <end position="191"/>
    </location>
</feature>
<evidence type="ECO:0000256" key="1">
    <source>
        <dbReference type="ARBA" id="ARBA00004141"/>
    </source>
</evidence>
<evidence type="ECO:0000256" key="3">
    <source>
        <dbReference type="ARBA" id="ARBA00022428"/>
    </source>
</evidence>
<gene>
    <name evidence="9" type="ORF">J2S77_000221</name>
</gene>
<dbReference type="Pfam" id="PF01040">
    <property type="entry name" value="UbiA"/>
    <property type="match status" value="1"/>
</dbReference>
<dbReference type="RefSeq" id="WP_306973844.1">
    <property type="nucleotide sequence ID" value="NZ_JAUSTQ010000001.1"/>
</dbReference>
<name>A0ABT9VBC9_9BACI</name>
<dbReference type="GO" id="GO:0046428">
    <property type="term" value="F:1,4-dihydroxy-2-naphthoate polyprenyltransferase activity"/>
    <property type="evidence" value="ECO:0007669"/>
    <property type="project" value="UniProtKB-EC"/>
</dbReference>
<keyword evidence="7 8" id="KW-0472">Membrane</keyword>
<feature type="transmembrane region" description="Helical" evidence="8">
    <location>
        <begin position="148"/>
        <end position="167"/>
    </location>
</feature>
<dbReference type="EMBL" id="JAUSTQ010000001">
    <property type="protein sequence ID" value="MDQ0158271.1"/>
    <property type="molecule type" value="Genomic_DNA"/>
</dbReference>
<evidence type="ECO:0000256" key="4">
    <source>
        <dbReference type="ARBA" id="ARBA00022679"/>
    </source>
</evidence>
<dbReference type="InterPro" id="IPR000537">
    <property type="entry name" value="UbiA_prenyltransferase"/>
</dbReference>
<dbReference type="InterPro" id="IPR044878">
    <property type="entry name" value="UbiA_sf"/>
</dbReference>
<keyword evidence="10" id="KW-1185">Reference proteome</keyword>
<feature type="transmembrane region" description="Helical" evidence="8">
    <location>
        <begin position="118"/>
        <end position="136"/>
    </location>
</feature>
<dbReference type="InterPro" id="IPR026046">
    <property type="entry name" value="UBIAD1"/>
</dbReference>
<comment type="caution">
    <text evidence="9">The sequence shown here is derived from an EMBL/GenBank/DDBJ whole genome shotgun (WGS) entry which is preliminary data.</text>
</comment>
<dbReference type="PIRSF" id="PIRSF005355">
    <property type="entry name" value="UBIAD1"/>
    <property type="match status" value="1"/>
</dbReference>
<dbReference type="Proteomes" id="UP001224359">
    <property type="component" value="Unassembled WGS sequence"/>
</dbReference>
<evidence type="ECO:0000256" key="7">
    <source>
        <dbReference type="ARBA" id="ARBA00023136"/>
    </source>
</evidence>
<keyword evidence="3" id="KW-0474">Menaquinone biosynthesis</keyword>
<keyword evidence="6 8" id="KW-1133">Transmembrane helix</keyword>
<comment type="pathway">
    <text evidence="2">Quinol/quinone metabolism; menaquinone biosynthesis.</text>
</comment>
<evidence type="ECO:0000313" key="9">
    <source>
        <dbReference type="EMBL" id="MDQ0158271.1"/>
    </source>
</evidence>
<sequence>MVQAVYLYRRHWFGLFRPMTLIASIAPLTVATYAATEGDFSILLLWVLLVIGLLIQGSMNMLNDYFDFKKGQDVDRWKVCHKRPLLGPSLEQIPFVALALTTLAISLTLVIADHHYGLIASLGLLGLLIGFFYSATNRSLAAIGLGEIAGSISLGLLPVSIAFALYVDQFTMDAVFIAIPFMLLMATMVMANNIRDIEKDAGYRMTIPMQLGRYTSAWVYLTILIMLYMYMPLMAVLNVFPTVSLLIFIALPVALRLIKNLLTANQFKTIQAMKLAAYHYWAFAMAWMIALIWNY</sequence>